<dbReference type="SUPFAM" id="SSF101898">
    <property type="entry name" value="NHL repeat"/>
    <property type="match status" value="1"/>
</dbReference>
<dbReference type="GO" id="GO:0008270">
    <property type="term" value="F:zinc ion binding"/>
    <property type="evidence" value="ECO:0007669"/>
    <property type="project" value="UniProtKB-KW"/>
</dbReference>
<keyword evidence="1" id="KW-0175">Coiled coil</keyword>
<sequence>MERLDQNVKNIKSNAERAVKDRKLNLNEIQKQRHKFHVEIKQIRNKINEHLDSLEQRILQDLYAAEEKIKSQTENLLGKLAKHIESLDLMQITMSGIKEYASDLQAFLWSKLFEKEIKKHEIFLQSLFEDGSLKKIGMNCKIDDNLSEVLSTVTSFGSITVESSSPCVVMRTEIGKQAQTFRRSAPTYINDIKMRSKHTFDFTCVRGCSMSCKGTIFLIDDNKNCLLILNEDGTLKSDIRLSLSYPVDVTCIDDKTVAVTFYCSSQIQIINITTKKVERKIKTVGMCFGICYRDGYLLYCVDEIGIQKVTLSDNCSSNLTKDDTLTAWSYVATYKDKICYTNYGHHSVTCCSLAGEKMWENTDQLVQFPRGIAVDTNSNIYLASSGYNTILLLSSDGKQARKLLVGDARINNPFGLAFDEKKEKLLVCEYDGPILYSLN</sequence>
<dbReference type="PANTHER" id="PTHR24104:SF25">
    <property type="entry name" value="PROTEIN LIN-41"/>
    <property type="match status" value="1"/>
</dbReference>
<dbReference type="PANTHER" id="PTHR24104">
    <property type="entry name" value="E3 UBIQUITIN-PROTEIN LIGASE NHLRC1-RELATED"/>
    <property type="match status" value="1"/>
</dbReference>
<name>A0A8B6H8Z7_MYTGA</name>
<dbReference type="Proteomes" id="UP000596742">
    <property type="component" value="Unassembled WGS sequence"/>
</dbReference>
<dbReference type="GO" id="GO:0043161">
    <property type="term" value="P:proteasome-mediated ubiquitin-dependent protein catabolic process"/>
    <property type="evidence" value="ECO:0007669"/>
    <property type="project" value="TreeGrafter"/>
</dbReference>
<dbReference type="OrthoDB" id="9986513at2759"/>
<reference evidence="2" key="1">
    <citation type="submission" date="2018-11" db="EMBL/GenBank/DDBJ databases">
        <authorList>
            <person name="Alioto T."/>
            <person name="Alioto T."/>
        </authorList>
    </citation>
    <scope>NUCLEOTIDE SEQUENCE</scope>
</reference>
<dbReference type="InterPro" id="IPR011042">
    <property type="entry name" value="6-blade_b-propeller_TolB-like"/>
</dbReference>
<gene>
    <name evidence="2" type="ORF">MGAL_10B079832</name>
</gene>
<feature type="coiled-coil region" evidence="1">
    <location>
        <begin position="1"/>
        <end position="46"/>
    </location>
</feature>
<dbReference type="Gene3D" id="2.40.10.500">
    <property type="match status" value="1"/>
</dbReference>
<organism evidence="2 3">
    <name type="scientific">Mytilus galloprovincialis</name>
    <name type="common">Mediterranean mussel</name>
    <dbReference type="NCBI Taxonomy" id="29158"/>
    <lineage>
        <taxon>Eukaryota</taxon>
        <taxon>Metazoa</taxon>
        <taxon>Spiralia</taxon>
        <taxon>Lophotrochozoa</taxon>
        <taxon>Mollusca</taxon>
        <taxon>Bivalvia</taxon>
        <taxon>Autobranchia</taxon>
        <taxon>Pteriomorphia</taxon>
        <taxon>Mytilida</taxon>
        <taxon>Mytiloidea</taxon>
        <taxon>Mytilidae</taxon>
        <taxon>Mytilinae</taxon>
        <taxon>Mytilus</taxon>
    </lineage>
</organism>
<accession>A0A8B6H8Z7</accession>
<keyword evidence="3" id="KW-1185">Reference proteome</keyword>
<dbReference type="AlphaFoldDB" id="A0A8B6H8Z7"/>
<dbReference type="GO" id="GO:0061630">
    <property type="term" value="F:ubiquitin protein ligase activity"/>
    <property type="evidence" value="ECO:0007669"/>
    <property type="project" value="TreeGrafter"/>
</dbReference>
<comment type="caution">
    <text evidence="2">The sequence shown here is derived from an EMBL/GenBank/DDBJ whole genome shotgun (WGS) entry which is preliminary data.</text>
</comment>
<dbReference type="Gene3D" id="2.120.10.30">
    <property type="entry name" value="TolB, C-terminal domain"/>
    <property type="match status" value="1"/>
</dbReference>
<protein>
    <submittedName>
        <fullName evidence="2">Uncharacterized protein</fullName>
    </submittedName>
</protein>
<dbReference type="EMBL" id="UYJE01009663">
    <property type="protein sequence ID" value="VDI75490.1"/>
    <property type="molecule type" value="Genomic_DNA"/>
</dbReference>
<evidence type="ECO:0000313" key="2">
    <source>
        <dbReference type="EMBL" id="VDI75490.1"/>
    </source>
</evidence>
<dbReference type="InterPro" id="IPR050952">
    <property type="entry name" value="TRIM-NHL_E3_ligases"/>
</dbReference>
<evidence type="ECO:0000256" key="1">
    <source>
        <dbReference type="SAM" id="Coils"/>
    </source>
</evidence>
<evidence type="ECO:0000313" key="3">
    <source>
        <dbReference type="Proteomes" id="UP000596742"/>
    </source>
</evidence>
<dbReference type="GO" id="GO:0000209">
    <property type="term" value="P:protein polyubiquitination"/>
    <property type="evidence" value="ECO:0007669"/>
    <property type="project" value="TreeGrafter"/>
</dbReference>
<proteinExistence type="predicted"/>